<gene>
    <name evidence="1" type="ORF">MPH_08658</name>
</gene>
<sequence>MSAAAACGATSAGPQVFPDAGHLARTVLGEADTDIFFSVTVSSTLSLVRRGLVSVAMLQPLWLFFPSPPFVRDHGFLSSLCCYSSMLFTLEGWRCSTPYADSGLCFPGMHGSVGLGPSMSSCD</sequence>
<protein>
    <submittedName>
        <fullName evidence="1">Uncharacterized protein</fullName>
    </submittedName>
</protein>
<proteinExistence type="predicted"/>
<comment type="caution">
    <text evidence="1">The sequence shown here is derived from an EMBL/GenBank/DDBJ whole genome shotgun (WGS) entry which is preliminary data.</text>
</comment>
<accession>K2SBG1</accession>
<dbReference type="AlphaFoldDB" id="K2SBG1"/>
<reference evidence="1 2" key="1">
    <citation type="journal article" date="2012" name="BMC Genomics">
        <title>Tools to kill: Genome of one of the most destructive plant pathogenic fungi Macrophomina phaseolina.</title>
        <authorList>
            <person name="Islam M.S."/>
            <person name="Haque M.S."/>
            <person name="Islam M.M."/>
            <person name="Emdad E.M."/>
            <person name="Halim A."/>
            <person name="Hossen Q.M.M."/>
            <person name="Hossain M.Z."/>
            <person name="Ahmed B."/>
            <person name="Rahim S."/>
            <person name="Rahman M.S."/>
            <person name="Alam M.M."/>
            <person name="Hou S."/>
            <person name="Wan X."/>
            <person name="Saito J.A."/>
            <person name="Alam M."/>
        </authorList>
    </citation>
    <scope>NUCLEOTIDE SEQUENCE [LARGE SCALE GENOMIC DNA]</scope>
    <source>
        <strain evidence="1 2">MS6</strain>
    </source>
</reference>
<dbReference type="InParanoid" id="K2SBG1"/>
<dbReference type="VEuPathDB" id="FungiDB:MPH_08658"/>
<dbReference type="HOGENOM" id="CLU_2015714_0_0_1"/>
<evidence type="ECO:0000313" key="1">
    <source>
        <dbReference type="EMBL" id="EKG14205.1"/>
    </source>
</evidence>
<dbReference type="Proteomes" id="UP000007129">
    <property type="component" value="Unassembled WGS sequence"/>
</dbReference>
<name>K2SBG1_MACPH</name>
<evidence type="ECO:0000313" key="2">
    <source>
        <dbReference type="Proteomes" id="UP000007129"/>
    </source>
</evidence>
<dbReference type="EMBL" id="AHHD01000365">
    <property type="protein sequence ID" value="EKG14205.1"/>
    <property type="molecule type" value="Genomic_DNA"/>
</dbReference>
<organism evidence="1 2">
    <name type="scientific">Macrophomina phaseolina (strain MS6)</name>
    <name type="common">Charcoal rot fungus</name>
    <dbReference type="NCBI Taxonomy" id="1126212"/>
    <lineage>
        <taxon>Eukaryota</taxon>
        <taxon>Fungi</taxon>
        <taxon>Dikarya</taxon>
        <taxon>Ascomycota</taxon>
        <taxon>Pezizomycotina</taxon>
        <taxon>Dothideomycetes</taxon>
        <taxon>Dothideomycetes incertae sedis</taxon>
        <taxon>Botryosphaeriales</taxon>
        <taxon>Botryosphaeriaceae</taxon>
        <taxon>Macrophomina</taxon>
    </lineage>
</organism>